<gene>
    <name evidence="1" type="ORF">PPACK8108_LOCUS20335</name>
</gene>
<reference evidence="1" key="1">
    <citation type="submission" date="2022-06" db="EMBL/GenBank/DDBJ databases">
        <authorList>
            <consortium name="SYNGENTA / RWTH Aachen University"/>
        </authorList>
    </citation>
    <scope>NUCLEOTIDE SEQUENCE</scope>
</reference>
<dbReference type="EMBL" id="CALTRL010005743">
    <property type="protein sequence ID" value="CAH7685761.1"/>
    <property type="molecule type" value="Genomic_DNA"/>
</dbReference>
<sequence length="122" mass="13960">MILIDGSDYYNVNLNGPSMDTGQEERRRANQKIKQFKQLKETQILNQSLASSRAYKSLDPSLTLVLTSYRYGNLSLRANTNYSGSSKSSFVMEHELASLSILDHQLDYDLKIQSKADSDYYY</sequence>
<name>A0AAV0BII2_PHAPC</name>
<organism evidence="1 2">
    <name type="scientific">Phakopsora pachyrhizi</name>
    <name type="common">Asian soybean rust disease fungus</name>
    <dbReference type="NCBI Taxonomy" id="170000"/>
    <lineage>
        <taxon>Eukaryota</taxon>
        <taxon>Fungi</taxon>
        <taxon>Dikarya</taxon>
        <taxon>Basidiomycota</taxon>
        <taxon>Pucciniomycotina</taxon>
        <taxon>Pucciniomycetes</taxon>
        <taxon>Pucciniales</taxon>
        <taxon>Phakopsoraceae</taxon>
        <taxon>Phakopsora</taxon>
    </lineage>
</organism>
<evidence type="ECO:0000313" key="2">
    <source>
        <dbReference type="Proteomes" id="UP001153365"/>
    </source>
</evidence>
<comment type="caution">
    <text evidence="1">The sequence shown here is derived from an EMBL/GenBank/DDBJ whole genome shotgun (WGS) entry which is preliminary data.</text>
</comment>
<dbReference type="AlphaFoldDB" id="A0AAV0BII2"/>
<proteinExistence type="predicted"/>
<dbReference type="Proteomes" id="UP001153365">
    <property type="component" value="Unassembled WGS sequence"/>
</dbReference>
<protein>
    <submittedName>
        <fullName evidence="1">Uncharacterized protein</fullName>
    </submittedName>
</protein>
<evidence type="ECO:0000313" key="1">
    <source>
        <dbReference type="EMBL" id="CAH7685761.1"/>
    </source>
</evidence>
<keyword evidence="2" id="KW-1185">Reference proteome</keyword>
<accession>A0AAV0BII2</accession>